<comment type="caution">
    <text evidence="2">The sequence shown here is derived from an EMBL/GenBank/DDBJ whole genome shotgun (WGS) entry which is preliminary data.</text>
</comment>
<feature type="transmembrane region" description="Helical" evidence="1">
    <location>
        <begin position="326"/>
        <end position="345"/>
    </location>
</feature>
<reference evidence="2 3" key="1">
    <citation type="submission" date="2017-11" db="EMBL/GenBank/DDBJ databases">
        <title>Comparitive Functional Genomics of Dry Heat Resistant strains isolated from the Viking Spacecraft.</title>
        <authorList>
            <person name="Seuylemezian A."/>
            <person name="Cooper K."/>
            <person name="Vaishampayan P."/>
        </authorList>
    </citation>
    <scope>NUCLEOTIDE SEQUENCE [LARGE SCALE GENOMIC DNA]</scope>
    <source>
        <strain evidence="2 3">V32-6</strain>
    </source>
</reference>
<dbReference type="EMBL" id="PGVE01000079">
    <property type="protein sequence ID" value="PLS02154.1"/>
    <property type="molecule type" value="Genomic_DNA"/>
</dbReference>
<organism evidence="2 3">
    <name type="scientific">Neobacillus cucumis</name>
    <dbReference type="NCBI Taxonomy" id="1740721"/>
    <lineage>
        <taxon>Bacteria</taxon>
        <taxon>Bacillati</taxon>
        <taxon>Bacillota</taxon>
        <taxon>Bacilli</taxon>
        <taxon>Bacillales</taxon>
        <taxon>Bacillaceae</taxon>
        <taxon>Neobacillus</taxon>
    </lineage>
</organism>
<sequence length="395" mass="45768">MSLTLFSKLELVPLNIREENKHFIVEDMNSGEFYEMPKICIDAIYLIIDGHTLGDIQYNLKEKYPEEAVDLIDFAKQLLELQLITKVDDVPIISKQKEKKKDDLGFLWISQKVGRFFFNKAALLVYGVLFLINVFLLVFHPNLFPHYSDLFISDYMVLNIIAWLVLTFCSVFIHEFGHIIAMRAQNLPTKLEVGHRLILVVLETDLSTVWKLPPKGRNVLYMAGLCFDMVILFLALVGQLIFSNGSGIFLSLLSVVVLETFLRIVYQCCIYMKTDLYYVFENLSGCYNLMENAQQMISKWFSLKKTHANTEVVFDGEKNIVFTYSLFYLVGVLLTISLYITFYIPQLIFAMKKIIPGYLEGPTSLPFWDAILFSLQVLVSFGLLLYSWRKKYLQR</sequence>
<feature type="transmembrane region" description="Helical" evidence="1">
    <location>
        <begin position="365"/>
        <end position="386"/>
    </location>
</feature>
<dbReference type="OrthoDB" id="140324at2"/>
<gene>
    <name evidence="2" type="ORF">CVD27_21185</name>
</gene>
<name>A0A2N5H9I3_9BACI</name>
<keyword evidence="3" id="KW-1185">Reference proteome</keyword>
<dbReference type="Proteomes" id="UP000234950">
    <property type="component" value="Unassembled WGS sequence"/>
</dbReference>
<feature type="transmembrane region" description="Helical" evidence="1">
    <location>
        <begin position="219"/>
        <end position="242"/>
    </location>
</feature>
<evidence type="ECO:0000313" key="3">
    <source>
        <dbReference type="Proteomes" id="UP000234950"/>
    </source>
</evidence>
<evidence type="ECO:0000256" key="1">
    <source>
        <dbReference type="SAM" id="Phobius"/>
    </source>
</evidence>
<proteinExistence type="predicted"/>
<accession>A0A2N5H9I3</accession>
<keyword evidence="1" id="KW-0472">Membrane</keyword>
<feature type="transmembrane region" description="Helical" evidence="1">
    <location>
        <begin position="121"/>
        <end position="140"/>
    </location>
</feature>
<evidence type="ECO:0008006" key="4">
    <source>
        <dbReference type="Google" id="ProtNLM"/>
    </source>
</evidence>
<feature type="transmembrane region" description="Helical" evidence="1">
    <location>
        <begin position="160"/>
        <end position="181"/>
    </location>
</feature>
<feature type="transmembrane region" description="Helical" evidence="1">
    <location>
        <begin position="248"/>
        <end position="266"/>
    </location>
</feature>
<dbReference type="RefSeq" id="WP_101650213.1">
    <property type="nucleotide sequence ID" value="NZ_PGVE01000079.1"/>
</dbReference>
<protein>
    <recommendedName>
        <fullName evidence="4">Peptidase</fullName>
    </recommendedName>
</protein>
<keyword evidence="1" id="KW-1133">Transmembrane helix</keyword>
<keyword evidence="1" id="KW-0812">Transmembrane</keyword>
<evidence type="ECO:0000313" key="2">
    <source>
        <dbReference type="EMBL" id="PLS02154.1"/>
    </source>
</evidence>
<dbReference type="AlphaFoldDB" id="A0A2N5H9I3"/>